<feature type="transmembrane region" description="Helical" evidence="1">
    <location>
        <begin position="155"/>
        <end position="173"/>
    </location>
</feature>
<feature type="transmembrane region" description="Helical" evidence="1">
    <location>
        <begin position="487"/>
        <end position="507"/>
    </location>
</feature>
<evidence type="ECO:0000313" key="2">
    <source>
        <dbReference type="EMBL" id="ELY84799.1"/>
    </source>
</evidence>
<dbReference type="PATRIC" id="fig|1230458.4.peg.4369"/>
<feature type="transmembrane region" description="Helical" evidence="1">
    <location>
        <begin position="395"/>
        <end position="414"/>
    </location>
</feature>
<feature type="transmembrane region" description="Helical" evidence="1">
    <location>
        <begin position="185"/>
        <end position="208"/>
    </location>
</feature>
<feature type="transmembrane region" description="Helical" evidence="1">
    <location>
        <begin position="66"/>
        <end position="87"/>
    </location>
</feature>
<sequence length="520" mass="53802">MSGEQTGQDEPQTGQLERVSDIGGGIGSGGVDSGRVGGIGNGTNRLLFTTLLREEWRLHTRLFGGWRFASFPLLIVLLAAGATVALLETGTAPSTIVLGLHVLALGFGLYSGTAGFAGSNMLENVFGRLSLVLSSASTLPLSRRRLLGIFLVKDALFYAVVFVLPMATAAVPIGGRSATTPTDLLALWFSLSLVFAAGMTATVALIAVRTRGVPTWAIALALVSAAAGTWALDGSAAIESVRTLIVPLSGSLPAAVGLAGGTALVAAASLALYDPTYGRPTRTASDRFSQLRAAGDRLPFADDPLVVKTLLDLSRSAGGVWKPFVSAGILLALVAALVGVVREITGIEPAPGIFFGGVLGLAAFTTYNWLTQFDSLEFYLTYPVAIDDVFRAKRAAFVLVGTPAVAVPYLAAVIRFEATLVDAAVGAILLAGYGLYYYGLTVSIAGFDPNEFLFDSVRFGTFTVGVAVAIVPTLVAGFVVVPPTPTLAAALAVAGIGFGALGIVLSGRAGPKWAERYRNE</sequence>
<reference evidence="2 3" key="1">
    <citation type="journal article" date="2014" name="PLoS Genet.">
        <title>Phylogenetically driven sequencing of extremely halophilic archaea reveals strategies for static and dynamic osmo-response.</title>
        <authorList>
            <person name="Becker E.A."/>
            <person name="Seitzer P.M."/>
            <person name="Tritt A."/>
            <person name="Larsen D."/>
            <person name="Krusor M."/>
            <person name="Yao A.I."/>
            <person name="Wu D."/>
            <person name="Madern D."/>
            <person name="Eisen J.A."/>
            <person name="Darling A.E."/>
            <person name="Facciotti M.T."/>
        </authorList>
    </citation>
    <scope>NUCLEOTIDE SEQUENCE [LARGE SCALE GENOMIC DNA]</scope>
    <source>
        <strain evidence="2 3">DSM 12281</strain>
    </source>
</reference>
<feature type="transmembrane region" description="Helical" evidence="1">
    <location>
        <begin position="252"/>
        <end position="273"/>
    </location>
</feature>
<protein>
    <submittedName>
        <fullName evidence="2">Uncharacterized protein</fullName>
    </submittedName>
</protein>
<dbReference type="RefSeq" id="WP_006827887.1">
    <property type="nucleotide sequence ID" value="NZ_AOIL01000070.1"/>
</dbReference>
<dbReference type="OrthoDB" id="107643at2157"/>
<feature type="transmembrane region" description="Helical" evidence="1">
    <location>
        <begin position="459"/>
        <end position="481"/>
    </location>
</feature>
<keyword evidence="1" id="KW-0472">Membrane</keyword>
<gene>
    <name evidence="2" type="ORF">C484_21668</name>
</gene>
<dbReference type="Proteomes" id="UP000011648">
    <property type="component" value="Unassembled WGS sequence"/>
</dbReference>
<evidence type="ECO:0000256" key="1">
    <source>
        <dbReference type="SAM" id="Phobius"/>
    </source>
</evidence>
<dbReference type="EMBL" id="AOIL01000070">
    <property type="protein sequence ID" value="ELY84799.1"/>
    <property type="molecule type" value="Genomic_DNA"/>
</dbReference>
<keyword evidence="1" id="KW-1133">Transmembrane helix</keyword>
<keyword evidence="3" id="KW-1185">Reference proteome</keyword>
<evidence type="ECO:0000313" key="3">
    <source>
        <dbReference type="Proteomes" id="UP000011648"/>
    </source>
</evidence>
<dbReference type="AlphaFoldDB" id="L9ZEJ9"/>
<comment type="caution">
    <text evidence="2">The sequence shown here is derived from an EMBL/GenBank/DDBJ whole genome shotgun (WGS) entry which is preliminary data.</text>
</comment>
<proteinExistence type="predicted"/>
<feature type="transmembrane region" description="Helical" evidence="1">
    <location>
        <begin position="320"/>
        <end position="341"/>
    </location>
</feature>
<accession>L9ZEJ9</accession>
<organism evidence="2 3">
    <name type="scientific">Natrialba taiwanensis DSM 12281</name>
    <dbReference type="NCBI Taxonomy" id="1230458"/>
    <lineage>
        <taxon>Archaea</taxon>
        <taxon>Methanobacteriati</taxon>
        <taxon>Methanobacteriota</taxon>
        <taxon>Stenosarchaea group</taxon>
        <taxon>Halobacteria</taxon>
        <taxon>Halobacteriales</taxon>
        <taxon>Natrialbaceae</taxon>
        <taxon>Natrialba</taxon>
    </lineage>
</organism>
<feature type="transmembrane region" description="Helical" evidence="1">
    <location>
        <begin position="215"/>
        <end position="232"/>
    </location>
</feature>
<keyword evidence="1" id="KW-0812">Transmembrane</keyword>
<name>L9ZEJ9_9EURY</name>
<feature type="transmembrane region" description="Helical" evidence="1">
    <location>
        <begin position="420"/>
        <end position="438"/>
    </location>
</feature>
<dbReference type="STRING" id="1230458.C484_21668"/>
<feature type="transmembrane region" description="Helical" evidence="1">
    <location>
        <begin position="94"/>
        <end position="113"/>
    </location>
</feature>
<feature type="transmembrane region" description="Helical" evidence="1">
    <location>
        <begin position="353"/>
        <end position="370"/>
    </location>
</feature>